<feature type="transmembrane region" description="Helical" evidence="5">
    <location>
        <begin position="123"/>
        <end position="142"/>
    </location>
</feature>
<accession>A0A285D1T6</accession>
<evidence type="ECO:0000256" key="4">
    <source>
        <dbReference type="ARBA" id="ARBA00023136"/>
    </source>
</evidence>
<dbReference type="OrthoDB" id="7835091at2"/>
<dbReference type="GO" id="GO:0005886">
    <property type="term" value="C:plasma membrane"/>
    <property type="evidence" value="ECO:0007669"/>
    <property type="project" value="TreeGrafter"/>
</dbReference>
<keyword evidence="2 5" id="KW-0812">Transmembrane</keyword>
<dbReference type="CDD" id="cd09322">
    <property type="entry name" value="TDT_TehA_like"/>
    <property type="match status" value="1"/>
</dbReference>
<feature type="transmembrane region" description="Helical" evidence="5">
    <location>
        <begin position="20"/>
        <end position="41"/>
    </location>
</feature>
<dbReference type="AlphaFoldDB" id="A0A285D1T6"/>
<organism evidence="6 7">
    <name type="scientific">Cereibacter ovatus</name>
    <dbReference type="NCBI Taxonomy" id="439529"/>
    <lineage>
        <taxon>Bacteria</taxon>
        <taxon>Pseudomonadati</taxon>
        <taxon>Pseudomonadota</taxon>
        <taxon>Alphaproteobacteria</taxon>
        <taxon>Rhodobacterales</taxon>
        <taxon>Paracoccaceae</taxon>
        <taxon>Cereibacter</taxon>
    </lineage>
</organism>
<evidence type="ECO:0000256" key="1">
    <source>
        <dbReference type="ARBA" id="ARBA00004141"/>
    </source>
</evidence>
<dbReference type="Pfam" id="PF03595">
    <property type="entry name" value="SLAC1"/>
    <property type="match status" value="1"/>
</dbReference>
<dbReference type="GO" id="GO:0046583">
    <property type="term" value="F:monoatomic cation efflux transmembrane transporter activity"/>
    <property type="evidence" value="ECO:0007669"/>
    <property type="project" value="TreeGrafter"/>
</dbReference>
<dbReference type="PANTHER" id="PTHR37955:SF1">
    <property type="entry name" value="DEP DOMAIN-CONTAINING PROTEIN"/>
    <property type="match status" value="1"/>
</dbReference>
<comment type="subcellular location">
    <subcellularLocation>
        <location evidence="1">Membrane</location>
        <topology evidence="1">Multi-pass membrane protein</topology>
    </subcellularLocation>
</comment>
<dbReference type="InterPro" id="IPR038665">
    <property type="entry name" value="Voltage-dep_anion_channel_sf"/>
</dbReference>
<feature type="transmembrane region" description="Helical" evidence="5">
    <location>
        <begin position="95"/>
        <end position="111"/>
    </location>
</feature>
<keyword evidence="4 5" id="KW-0472">Membrane</keyword>
<sequence length="324" mass="33031">MLRPPVFPPPQFPPVRLRPFQRTPPAIFPPILGLMGLGLALRKAAEVWGLNGAVAEAVLGATVGLGAFAVVAYLAKVAQRPSVVAEDLRVLPGRAGLAAAVMGLLALAAALQPYSEAGARSTLVAGLALQAALAVTVAVLILRSPPEARSVTPVFHLHFVGFIVGGLSADAVGWPMLGVGLMLATLPVALAIWVASLAQIVAKVPPAPLRPLLAIHLAPAALLGMVAQGLGFAVFATICAAIGGLILLALIVWARWLLAAGFSPLWGALTFPLAAYAGLMLALWPMAGAVLLAAALLAIPPIAVRIMQDWAKGGLAARTNAATA</sequence>
<dbReference type="InterPro" id="IPR004695">
    <property type="entry name" value="SLAC1/Mae1/Ssu1/TehA"/>
</dbReference>
<protein>
    <submittedName>
        <fullName evidence="6">Tellurite resistance protein</fullName>
    </submittedName>
</protein>
<dbReference type="InterPro" id="IPR052951">
    <property type="entry name" value="Tellurite_res_ion_channel"/>
</dbReference>
<dbReference type="PANTHER" id="PTHR37955">
    <property type="entry name" value="TELLURITE RESISTANCE PROTEIN TEHA"/>
    <property type="match status" value="1"/>
</dbReference>
<evidence type="ECO:0000256" key="2">
    <source>
        <dbReference type="ARBA" id="ARBA00022692"/>
    </source>
</evidence>
<keyword evidence="3 5" id="KW-1133">Transmembrane helix</keyword>
<dbReference type="Proteomes" id="UP000219467">
    <property type="component" value="Unassembled WGS sequence"/>
</dbReference>
<feature type="transmembrane region" description="Helical" evidence="5">
    <location>
        <begin position="233"/>
        <end position="254"/>
    </location>
</feature>
<dbReference type="RefSeq" id="WP_097031368.1">
    <property type="nucleotide sequence ID" value="NZ_OAOQ01000016.1"/>
</dbReference>
<name>A0A285D1T6_9RHOB</name>
<keyword evidence="7" id="KW-1185">Reference proteome</keyword>
<evidence type="ECO:0000313" key="7">
    <source>
        <dbReference type="Proteomes" id="UP000219467"/>
    </source>
</evidence>
<proteinExistence type="predicted"/>
<dbReference type="Gene3D" id="1.50.10.150">
    <property type="entry name" value="Voltage-dependent anion channel"/>
    <property type="match status" value="1"/>
</dbReference>
<evidence type="ECO:0000256" key="3">
    <source>
        <dbReference type="ARBA" id="ARBA00022989"/>
    </source>
</evidence>
<gene>
    <name evidence="6" type="ORF">SAMN05878503_11649</name>
</gene>
<feature type="transmembrane region" description="Helical" evidence="5">
    <location>
        <begin position="154"/>
        <end position="174"/>
    </location>
</feature>
<reference evidence="7" key="1">
    <citation type="submission" date="2017-08" db="EMBL/GenBank/DDBJ databases">
        <authorList>
            <person name="Varghese N."/>
            <person name="Submissions S."/>
        </authorList>
    </citation>
    <scope>NUCLEOTIDE SEQUENCE [LARGE SCALE GENOMIC DNA]</scope>
    <source>
        <strain evidence="7">JA234</strain>
    </source>
</reference>
<feature type="transmembrane region" description="Helical" evidence="5">
    <location>
        <begin position="53"/>
        <end position="75"/>
    </location>
</feature>
<feature type="transmembrane region" description="Helical" evidence="5">
    <location>
        <begin position="181"/>
        <end position="202"/>
    </location>
</feature>
<dbReference type="EMBL" id="OAOQ01000016">
    <property type="protein sequence ID" value="SNX73764.1"/>
    <property type="molecule type" value="Genomic_DNA"/>
</dbReference>
<evidence type="ECO:0000256" key="5">
    <source>
        <dbReference type="SAM" id="Phobius"/>
    </source>
</evidence>
<evidence type="ECO:0000313" key="6">
    <source>
        <dbReference type="EMBL" id="SNX73764.1"/>
    </source>
</evidence>
<feature type="transmembrane region" description="Helical" evidence="5">
    <location>
        <begin position="274"/>
        <end position="299"/>
    </location>
</feature>